<evidence type="ECO:0000256" key="4">
    <source>
        <dbReference type="ARBA" id="ARBA00022490"/>
    </source>
</evidence>
<dbReference type="Pfam" id="PF05164">
    <property type="entry name" value="ZapA"/>
    <property type="match status" value="1"/>
</dbReference>
<dbReference type="Gene3D" id="3.30.160.880">
    <property type="entry name" value="Cell division protein ZapA protomer, N-terminal domain"/>
    <property type="match status" value="1"/>
</dbReference>
<evidence type="ECO:0000256" key="6">
    <source>
        <dbReference type="ARBA" id="ARBA00023054"/>
    </source>
</evidence>
<name>A0ABT1G8B3_9GAMM</name>
<comment type="function">
    <text evidence="9">Activator of cell division through the inhibition of FtsZ GTPase activity, therefore promoting FtsZ assembly into bundles of protofilaments necessary for the formation of the division Z ring. It is recruited early at mid-cell but it is not essential for cell division.</text>
</comment>
<organism evidence="12 13">
    <name type="scientific">Natronospira proteinivora</name>
    <dbReference type="NCBI Taxonomy" id="1807133"/>
    <lineage>
        <taxon>Bacteria</taxon>
        <taxon>Pseudomonadati</taxon>
        <taxon>Pseudomonadota</taxon>
        <taxon>Gammaproteobacteria</taxon>
        <taxon>Natronospirales</taxon>
        <taxon>Natronospiraceae</taxon>
        <taxon>Natronospira</taxon>
    </lineage>
</organism>
<evidence type="ECO:0000256" key="10">
    <source>
        <dbReference type="ARBA" id="ARBA00026068"/>
    </source>
</evidence>
<comment type="subcellular location">
    <subcellularLocation>
        <location evidence="1">Cytoplasm</location>
    </subcellularLocation>
</comment>
<keyword evidence="5 12" id="KW-0132">Cell division</keyword>
<keyword evidence="6" id="KW-0175">Coiled coil</keyword>
<comment type="similarity">
    <text evidence="2">Belongs to the ZapA family. Type 1 subfamily.</text>
</comment>
<evidence type="ECO:0000256" key="3">
    <source>
        <dbReference type="ARBA" id="ARBA00015195"/>
    </source>
</evidence>
<keyword evidence="4" id="KW-0963">Cytoplasm</keyword>
<evidence type="ECO:0000256" key="7">
    <source>
        <dbReference type="ARBA" id="ARBA00023210"/>
    </source>
</evidence>
<dbReference type="InterPro" id="IPR007838">
    <property type="entry name" value="Cell_div_ZapA-like"/>
</dbReference>
<protein>
    <recommendedName>
        <fullName evidence="3">Cell division protein ZapA</fullName>
    </recommendedName>
    <alternativeName>
        <fullName evidence="11">Z ring-associated protein ZapA</fullName>
    </alternativeName>
</protein>
<dbReference type="InterPro" id="IPR042233">
    <property type="entry name" value="Cell_div_ZapA_N"/>
</dbReference>
<keyword evidence="13" id="KW-1185">Reference proteome</keyword>
<evidence type="ECO:0000256" key="2">
    <source>
        <dbReference type="ARBA" id="ARBA00010074"/>
    </source>
</evidence>
<dbReference type="PANTHER" id="PTHR34981">
    <property type="entry name" value="CELL DIVISION PROTEIN ZAPA"/>
    <property type="match status" value="1"/>
</dbReference>
<reference evidence="12 13" key="1">
    <citation type="submission" date="2022-03" db="EMBL/GenBank/DDBJ databases">
        <title>Genomic Encyclopedia of Type Strains, Phase III (KMG-III): the genomes of soil and plant-associated and newly described type strains.</title>
        <authorList>
            <person name="Whitman W."/>
        </authorList>
    </citation>
    <scope>NUCLEOTIDE SEQUENCE [LARGE SCALE GENOMIC DNA]</scope>
    <source>
        <strain evidence="12 13">BSker1</strain>
    </source>
</reference>
<dbReference type="EMBL" id="JALJYF010000002">
    <property type="protein sequence ID" value="MCP1727530.1"/>
    <property type="molecule type" value="Genomic_DNA"/>
</dbReference>
<evidence type="ECO:0000256" key="1">
    <source>
        <dbReference type="ARBA" id="ARBA00004496"/>
    </source>
</evidence>
<keyword evidence="7" id="KW-0717">Septation</keyword>
<evidence type="ECO:0000256" key="9">
    <source>
        <dbReference type="ARBA" id="ARBA00024910"/>
    </source>
</evidence>
<dbReference type="Proteomes" id="UP001523550">
    <property type="component" value="Unassembled WGS sequence"/>
</dbReference>
<dbReference type="PANTHER" id="PTHR34981:SF1">
    <property type="entry name" value="CELL DIVISION PROTEIN ZAPA"/>
    <property type="match status" value="1"/>
</dbReference>
<dbReference type="InterPro" id="IPR036192">
    <property type="entry name" value="Cell_div_ZapA-like_sf"/>
</dbReference>
<accession>A0ABT1G8B3</accession>
<proteinExistence type="inferred from homology"/>
<dbReference type="GO" id="GO:0051301">
    <property type="term" value="P:cell division"/>
    <property type="evidence" value="ECO:0007669"/>
    <property type="project" value="UniProtKB-KW"/>
</dbReference>
<dbReference type="RefSeq" id="WP_253447857.1">
    <property type="nucleotide sequence ID" value="NZ_JALJYF010000002.1"/>
</dbReference>
<comment type="subunit">
    <text evidence="10">Homodimer. Interacts with FtsZ.</text>
</comment>
<evidence type="ECO:0000256" key="8">
    <source>
        <dbReference type="ARBA" id="ARBA00023306"/>
    </source>
</evidence>
<evidence type="ECO:0000256" key="11">
    <source>
        <dbReference type="ARBA" id="ARBA00033158"/>
    </source>
</evidence>
<comment type="caution">
    <text evidence="12">The sequence shown here is derived from an EMBL/GenBank/DDBJ whole genome shotgun (WGS) entry which is preliminary data.</text>
</comment>
<sequence length="108" mass="11936">MSETTQVNVRILDKEYQFACREEERVSLLQAADYLDRMMREIRESGRIVGLDRIAVMAALNMANELLHHQNSEQAVTESSLARIRRLQGKLGAGLGNNADSSSGASGD</sequence>
<evidence type="ECO:0000313" key="13">
    <source>
        <dbReference type="Proteomes" id="UP001523550"/>
    </source>
</evidence>
<dbReference type="SUPFAM" id="SSF102829">
    <property type="entry name" value="Cell division protein ZapA-like"/>
    <property type="match status" value="1"/>
</dbReference>
<gene>
    <name evidence="12" type="ORF">J2T60_001530</name>
</gene>
<keyword evidence="8" id="KW-0131">Cell cycle</keyword>
<evidence type="ECO:0000256" key="5">
    <source>
        <dbReference type="ARBA" id="ARBA00022618"/>
    </source>
</evidence>
<dbReference type="Gene3D" id="1.20.5.50">
    <property type="match status" value="1"/>
</dbReference>
<evidence type="ECO:0000313" key="12">
    <source>
        <dbReference type="EMBL" id="MCP1727530.1"/>
    </source>
</evidence>